<proteinExistence type="predicted"/>
<feature type="region of interest" description="Disordered" evidence="1">
    <location>
        <begin position="47"/>
        <end position="81"/>
    </location>
</feature>
<sequence>MNEEVNRAFALAFEAFKSTVRDSFAELFKFVVRNKLAKNRQSLPAFSVVHEPRSNGSMRKRGEGTNVDQNAGTNRPIKRRP</sequence>
<dbReference type="Proteomes" id="UP000011991">
    <property type="component" value="Unassembled WGS sequence"/>
</dbReference>
<dbReference type="PATRIC" id="fig|1265738.3.peg.1742"/>
<dbReference type="EMBL" id="ANOG01000258">
    <property type="protein sequence ID" value="EMI21329.1"/>
    <property type="molecule type" value="Genomic_DNA"/>
</dbReference>
<comment type="caution">
    <text evidence="2">The sequence shown here is derived from an EMBL/GenBank/DDBJ whole genome shotgun (WGS) entry which is preliminary data.</text>
</comment>
<evidence type="ECO:0000313" key="3">
    <source>
        <dbReference type="Proteomes" id="UP000011991"/>
    </source>
</evidence>
<protein>
    <submittedName>
        <fullName evidence="2">Uncharacterized protein</fullName>
    </submittedName>
</protein>
<keyword evidence="3" id="KW-1185">Reference proteome</keyword>
<accession>M5S574</accession>
<evidence type="ECO:0000256" key="1">
    <source>
        <dbReference type="SAM" id="MobiDB-lite"/>
    </source>
</evidence>
<name>M5S574_9BACT</name>
<evidence type="ECO:0000313" key="2">
    <source>
        <dbReference type="EMBL" id="EMI21329.1"/>
    </source>
</evidence>
<reference evidence="2 3" key="1">
    <citation type="journal article" date="2013" name="Mar. Genomics">
        <title>Expression of sulfatases in Rhodopirellula baltica and the diversity of sulfatases in the genus Rhodopirellula.</title>
        <authorList>
            <person name="Wegner C.E."/>
            <person name="Richter-Heitmann T."/>
            <person name="Klindworth A."/>
            <person name="Klockow C."/>
            <person name="Richter M."/>
            <person name="Achstetter T."/>
            <person name="Glockner F.O."/>
            <person name="Harder J."/>
        </authorList>
    </citation>
    <scope>NUCLEOTIDE SEQUENCE [LARGE SCALE GENOMIC DNA]</scope>
    <source>
        <strain evidence="2 3">SM1</strain>
    </source>
</reference>
<dbReference type="AlphaFoldDB" id="M5S574"/>
<organism evidence="2 3">
    <name type="scientific">Rhodopirellula maiorica SM1</name>
    <dbReference type="NCBI Taxonomy" id="1265738"/>
    <lineage>
        <taxon>Bacteria</taxon>
        <taxon>Pseudomonadati</taxon>
        <taxon>Planctomycetota</taxon>
        <taxon>Planctomycetia</taxon>
        <taxon>Pirellulales</taxon>
        <taxon>Pirellulaceae</taxon>
        <taxon>Novipirellula</taxon>
    </lineage>
</organism>
<gene>
    <name evidence="2" type="ORF">RMSM_01747</name>
</gene>